<evidence type="ECO:0000313" key="1">
    <source>
        <dbReference type="EMBL" id="BAL85115.1"/>
    </source>
</evidence>
<keyword evidence="1" id="KW-0614">Plasmid</keyword>
<organism evidence="1 2">
    <name type="scientific">Selenomonas ruminantium subsp. lactilytica (strain NBRC 103574 / TAM6421)</name>
    <dbReference type="NCBI Taxonomy" id="927704"/>
    <lineage>
        <taxon>Bacteria</taxon>
        <taxon>Bacillati</taxon>
        <taxon>Bacillota</taxon>
        <taxon>Negativicutes</taxon>
        <taxon>Selenomonadales</taxon>
        <taxon>Selenomonadaceae</taxon>
        <taxon>Selenomonas</taxon>
    </lineage>
</organism>
<sequence>MNNNNVIAVKADSAFTGIQIHSVIYDIDDKICFSYWIEGQDKARKATSKIRYTAAGRAYFMSRNHRQYLDEFMRV</sequence>
<protein>
    <submittedName>
        <fullName evidence="1">Uncharacterized protein</fullName>
    </submittedName>
</protein>
<dbReference type="EMBL" id="AP012300">
    <property type="protein sequence ID" value="BAL85115.1"/>
    <property type="molecule type" value="Genomic_DNA"/>
</dbReference>
<dbReference type="PATRIC" id="fig|927704.6.peg.3356"/>
<proteinExistence type="predicted"/>
<dbReference type="RefSeq" id="WP_014426133.1">
    <property type="nucleotide sequence ID" value="NC_017073.1"/>
</dbReference>
<dbReference type="KEGG" id="sri:SELR_pSRC300420"/>
<accession>I0GWH8</accession>
<gene>
    <name evidence="1" type="ordered locus">SELR_pSRC300420</name>
</gene>
<geneLocation type="plasmid" evidence="1 2">
    <name>pSRC3</name>
</geneLocation>
<reference evidence="1 2" key="1">
    <citation type="submission" date="2011-10" db="EMBL/GenBank/DDBJ databases">
        <title>Whole genome sequence of Selenomonas ruminantium subsp. lactilytica TAM6421.</title>
        <authorList>
            <person name="Oguchi A."/>
            <person name="Ankai A."/>
            <person name="Kaneko J."/>
            <person name="Yamada-Narita S."/>
            <person name="Fukui S."/>
            <person name="Takahashi M."/>
            <person name="Onodera T."/>
            <person name="Kojima S."/>
            <person name="Fushimi T."/>
            <person name="Abe N."/>
            <person name="Kamio Y."/>
            <person name="Yamazaki S."/>
            <person name="Fujita N."/>
        </authorList>
    </citation>
    <scope>NUCLEOTIDE SEQUENCE [LARGE SCALE GENOMIC DNA]</scope>
    <source>
        <strain evidence="2">NBRC 103574 / TAM6421</strain>
        <plasmid evidence="1 2">pSRC3</plasmid>
    </source>
</reference>
<dbReference type="AlphaFoldDB" id="I0GWH8"/>
<evidence type="ECO:0000313" key="2">
    <source>
        <dbReference type="Proteomes" id="UP000007887"/>
    </source>
</evidence>
<dbReference type="HOGENOM" id="CLU_2668988_0_0_9"/>
<name>I0GWH8_SELRL</name>
<dbReference type="Proteomes" id="UP000007887">
    <property type="component" value="Plasmid pSRC3"/>
</dbReference>